<feature type="region of interest" description="Disordered" evidence="1">
    <location>
        <begin position="153"/>
        <end position="184"/>
    </location>
</feature>
<keyword evidence="3" id="KW-1185">Reference proteome</keyword>
<evidence type="ECO:0000313" key="3">
    <source>
        <dbReference type="Proteomes" id="UP001151295"/>
    </source>
</evidence>
<evidence type="ECO:0000313" key="2">
    <source>
        <dbReference type="EMBL" id="KAJ1989945.1"/>
    </source>
</evidence>
<gene>
    <name evidence="2" type="ORF">EDC05_004379</name>
</gene>
<protein>
    <submittedName>
        <fullName evidence="2">Uncharacterized protein</fullName>
    </submittedName>
</protein>
<evidence type="ECO:0000256" key="1">
    <source>
        <dbReference type="SAM" id="MobiDB-lite"/>
    </source>
</evidence>
<sequence>MDAKQNNAVIITEYNSEYVMTSIAITPSVSYTTEYITTTTTIPAPVVLASTITTTTSTTTIEIVTTTISTQDSAVTSTYIIGEEVTELSTLIDTSLQTEALWTQKLIYSSSTDTYTMRSLDRFQPWYIISETDHVTEVQTVFVTTTTQPPAQVAKVSQSVQPEQPLSQAPQSAPAPSSNTSGSKVQATMIYSQASSSETVDYLLYASNSPYNDDVFISDMFPAGTAIKETSHTATFPAGIAEKETSNSPEKEEPPLSSIEPAPEPTSKQPSHSAPVPVVTPEKVTVFITTYVNSDVSTVTVTETDTSYFFSFTPGNVSIITKDADSQSVVVVTAYHDEFVMTGITLTLPVSYTTEYITTTTTVTPASAVIASTIAATDSTTITETVTTTISTQDSVVTSIDIASAVVTNLSTLVDTSLQTEALWTQKLLYSLSTDTYTMRSLDRFQPWYIISETDHVTEVQTVFVTTTTQPPAQDAKPTPAPQPEHEQPAQSPPTQSPSSTTTNDNFVDPCAGARFYRLNQQC</sequence>
<name>A0ABQ8PIU3_9FUNG</name>
<dbReference type="Proteomes" id="UP001151295">
    <property type="component" value="Unassembled WGS sequence"/>
</dbReference>
<proteinExistence type="predicted"/>
<dbReference type="EMBL" id="JANBQD010000059">
    <property type="protein sequence ID" value="KAJ1989945.1"/>
    <property type="molecule type" value="Genomic_DNA"/>
</dbReference>
<feature type="region of interest" description="Disordered" evidence="1">
    <location>
        <begin position="232"/>
        <end position="276"/>
    </location>
</feature>
<comment type="caution">
    <text evidence="2">The sequence shown here is derived from an EMBL/GenBank/DDBJ whole genome shotgun (WGS) entry which is preliminary data.</text>
</comment>
<organism evidence="2 3">
    <name type="scientific">Coemansia umbellata</name>
    <dbReference type="NCBI Taxonomy" id="1424467"/>
    <lineage>
        <taxon>Eukaryota</taxon>
        <taxon>Fungi</taxon>
        <taxon>Fungi incertae sedis</taxon>
        <taxon>Zoopagomycota</taxon>
        <taxon>Kickxellomycotina</taxon>
        <taxon>Kickxellomycetes</taxon>
        <taxon>Kickxellales</taxon>
        <taxon>Kickxellaceae</taxon>
        <taxon>Coemansia</taxon>
    </lineage>
</organism>
<feature type="compositionally biased region" description="Basic and acidic residues" evidence="1">
    <location>
        <begin position="241"/>
        <end position="254"/>
    </location>
</feature>
<feature type="compositionally biased region" description="Low complexity" evidence="1">
    <location>
        <begin position="161"/>
        <end position="178"/>
    </location>
</feature>
<feature type="region of interest" description="Disordered" evidence="1">
    <location>
        <begin position="469"/>
        <end position="507"/>
    </location>
</feature>
<accession>A0ABQ8PIU3</accession>
<reference evidence="2" key="1">
    <citation type="submission" date="2022-07" db="EMBL/GenBank/DDBJ databases">
        <title>Phylogenomic reconstructions and comparative analyses of Kickxellomycotina fungi.</title>
        <authorList>
            <person name="Reynolds N.K."/>
            <person name="Stajich J.E."/>
            <person name="Barry K."/>
            <person name="Grigoriev I.V."/>
            <person name="Crous P."/>
            <person name="Smith M.E."/>
        </authorList>
    </citation>
    <scope>NUCLEOTIDE SEQUENCE</scope>
    <source>
        <strain evidence="2">BCRC 34882</strain>
    </source>
</reference>